<comment type="caution">
    <text evidence="1">The sequence shown here is derived from an EMBL/GenBank/DDBJ whole genome shotgun (WGS) entry which is preliminary data.</text>
</comment>
<evidence type="ECO:0000313" key="2">
    <source>
        <dbReference type="Proteomes" id="UP001050691"/>
    </source>
</evidence>
<keyword evidence="2" id="KW-1185">Reference proteome</keyword>
<dbReference type="AlphaFoldDB" id="A0AAV5A3Y6"/>
<dbReference type="Proteomes" id="UP001050691">
    <property type="component" value="Unassembled WGS sequence"/>
</dbReference>
<gene>
    <name evidence="1" type="ORF">Clacol_002176</name>
</gene>
<sequence length="209" mass="23102">MTTSGEKQTIIIPAHKVGTKVKLQVQNVRGYSFSTLDIPKSVTLDSNDELTIVAIRDTQTSPYRNENPSNSEAEAQYSIYKVAALKQVMERYKAKSIYKIKHTELTNDSTVRRGEGTYSHIRLKKEEIAYLRTNISGYPKGTEVVVAAIGSKSGPGGNPSGHTAESSGSVTSATPITSIVYDVNVYLTRKTMVEYIPDKYLPHSHFRKA</sequence>
<proteinExistence type="predicted"/>
<name>A0AAV5A3Y6_9AGAM</name>
<accession>A0AAV5A3Y6</accession>
<reference evidence="1" key="1">
    <citation type="submission" date="2021-10" db="EMBL/GenBank/DDBJ databases">
        <title>De novo Genome Assembly of Clathrus columnatus (Basidiomycota, Fungi) Using Illumina and Nanopore Sequence Data.</title>
        <authorList>
            <person name="Ogiso-Tanaka E."/>
            <person name="Itagaki H."/>
            <person name="Hosoya T."/>
            <person name="Hosaka K."/>
        </authorList>
    </citation>
    <scope>NUCLEOTIDE SEQUENCE</scope>
    <source>
        <strain evidence="1">MO-923</strain>
    </source>
</reference>
<evidence type="ECO:0000313" key="1">
    <source>
        <dbReference type="EMBL" id="GJJ07969.1"/>
    </source>
</evidence>
<dbReference type="EMBL" id="BPWL01000002">
    <property type="protein sequence ID" value="GJJ07969.1"/>
    <property type="molecule type" value="Genomic_DNA"/>
</dbReference>
<organism evidence="1 2">
    <name type="scientific">Clathrus columnatus</name>
    <dbReference type="NCBI Taxonomy" id="1419009"/>
    <lineage>
        <taxon>Eukaryota</taxon>
        <taxon>Fungi</taxon>
        <taxon>Dikarya</taxon>
        <taxon>Basidiomycota</taxon>
        <taxon>Agaricomycotina</taxon>
        <taxon>Agaricomycetes</taxon>
        <taxon>Phallomycetidae</taxon>
        <taxon>Phallales</taxon>
        <taxon>Clathraceae</taxon>
        <taxon>Clathrus</taxon>
    </lineage>
</organism>
<protein>
    <submittedName>
        <fullName evidence="1">Uncharacterized protein</fullName>
    </submittedName>
</protein>